<feature type="region of interest" description="Disordered" evidence="1">
    <location>
        <begin position="254"/>
        <end position="295"/>
    </location>
</feature>
<dbReference type="STRING" id="1993.SAMN04489713_102127"/>
<evidence type="ECO:0000313" key="4">
    <source>
        <dbReference type="Proteomes" id="UP000183413"/>
    </source>
</evidence>
<evidence type="ECO:0000256" key="2">
    <source>
        <dbReference type="SAM" id="SignalP"/>
    </source>
</evidence>
<feature type="signal peptide" evidence="2">
    <location>
        <begin position="1"/>
        <end position="44"/>
    </location>
</feature>
<dbReference type="Proteomes" id="UP000183413">
    <property type="component" value="Unassembled WGS sequence"/>
</dbReference>
<name>A0A1I4ZAH3_9ACTN</name>
<evidence type="ECO:0000256" key="1">
    <source>
        <dbReference type="SAM" id="MobiDB-lite"/>
    </source>
</evidence>
<organism evidence="3 4">
    <name type="scientific">Actinomadura madurae</name>
    <dbReference type="NCBI Taxonomy" id="1993"/>
    <lineage>
        <taxon>Bacteria</taxon>
        <taxon>Bacillati</taxon>
        <taxon>Actinomycetota</taxon>
        <taxon>Actinomycetes</taxon>
        <taxon>Streptosporangiales</taxon>
        <taxon>Thermomonosporaceae</taxon>
        <taxon>Actinomadura</taxon>
    </lineage>
</organism>
<protein>
    <recommendedName>
        <fullName evidence="5">DUF11 domain-containing protein</fullName>
    </recommendedName>
</protein>
<accession>A0A1I4ZAH3</accession>
<gene>
    <name evidence="3" type="ORF">SAMN04489713_102127</name>
</gene>
<evidence type="ECO:0008006" key="5">
    <source>
        <dbReference type="Google" id="ProtNLM"/>
    </source>
</evidence>
<evidence type="ECO:0000313" key="3">
    <source>
        <dbReference type="EMBL" id="SFN47265.1"/>
    </source>
</evidence>
<feature type="chain" id="PRO_5010293259" description="DUF11 domain-containing protein" evidence="2">
    <location>
        <begin position="45"/>
        <end position="295"/>
    </location>
</feature>
<feature type="compositionally biased region" description="Basic residues" evidence="1">
    <location>
        <begin position="64"/>
        <end position="131"/>
    </location>
</feature>
<dbReference type="AlphaFoldDB" id="A0A1I4ZAH3"/>
<keyword evidence="4" id="KW-1185">Reference proteome</keyword>
<feature type="compositionally biased region" description="Basic and acidic residues" evidence="1">
    <location>
        <begin position="284"/>
        <end position="295"/>
    </location>
</feature>
<feature type="region of interest" description="Disordered" evidence="1">
    <location>
        <begin position="47"/>
        <end position="131"/>
    </location>
</feature>
<dbReference type="InParanoid" id="A0A1I4ZAH3"/>
<sequence length="295" mass="30906">MDVSVEFSQVTGGKVIRTLKGRGLVLLAAAPLLGGVAAAPGAHADVPVPAVHEGGQDAASKPPPRQKAHGKHKSKKHKSKKHSSNKHCHEHGKKHGGKHAGKHGGKHKGHGKKHKKHSHHGGQAAKHKANASKHQAHGRVVLHTDGPERAVVPGRTYEWSFEVLAKGSQKSARAVFLVTLPRSLVFVSGGRCKATGRTVVCNLGTLKQGRWADGEFKAKVSERARSGQRIALRGTVMWGSAVDAGGFPAVRVAKAAGHGHAKPAKNKPSGQGHARPSGQGHAKTPPDRARIAGTP</sequence>
<dbReference type="EMBL" id="FOVH01000002">
    <property type="protein sequence ID" value="SFN47265.1"/>
    <property type="molecule type" value="Genomic_DNA"/>
</dbReference>
<reference evidence="3 4" key="1">
    <citation type="submission" date="2016-10" db="EMBL/GenBank/DDBJ databases">
        <authorList>
            <person name="de Groot N.N."/>
        </authorList>
    </citation>
    <scope>NUCLEOTIDE SEQUENCE [LARGE SCALE GENOMIC DNA]</scope>
    <source>
        <strain evidence="3 4">DSM 43067</strain>
    </source>
</reference>
<proteinExistence type="predicted"/>
<keyword evidence="2" id="KW-0732">Signal</keyword>